<organism evidence="3 4">
    <name type="scientific">Coprococcus eutactus</name>
    <dbReference type="NCBI Taxonomy" id="33043"/>
    <lineage>
        <taxon>Bacteria</taxon>
        <taxon>Bacillati</taxon>
        <taxon>Bacillota</taxon>
        <taxon>Clostridia</taxon>
        <taxon>Lachnospirales</taxon>
        <taxon>Lachnospiraceae</taxon>
        <taxon>Coprococcus</taxon>
    </lineage>
</organism>
<keyword evidence="1" id="KW-0812">Transmembrane</keyword>
<reference evidence="3" key="1">
    <citation type="submission" date="2020-06" db="EMBL/GenBank/DDBJ databases">
        <title>Characterization of fructooligosaccharide metabolism and fructooligosaccharide-degrading enzymes in human commensal butyrate producers.</title>
        <authorList>
            <person name="Tanno H."/>
            <person name="Fujii T."/>
            <person name="Hirano K."/>
            <person name="Maeno S."/>
            <person name="Tonozuka T."/>
            <person name="Sakamoto M."/>
            <person name="Ohkuma M."/>
            <person name="Tochio T."/>
            <person name="Endo A."/>
        </authorList>
    </citation>
    <scope>NUCLEOTIDE SEQUENCE</scope>
    <source>
        <strain evidence="3">JCM 31265</strain>
    </source>
</reference>
<dbReference type="PANTHER" id="PTHR34094:SF1">
    <property type="entry name" value="PROTEIN FAM185A"/>
    <property type="match status" value="1"/>
</dbReference>
<keyword evidence="1" id="KW-1133">Transmembrane helix</keyword>
<comment type="caution">
    <text evidence="3">The sequence shown here is derived from an EMBL/GenBank/DDBJ whole genome shotgun (WGS) entry which is preliminary data.</text>
</comment>
<feature type="transmembrane region" description="Helical" evidence="1">
    <location>
        <begin position="7"/>
        <end position="28"/>
    </location>
</feature>
<dbReference type="Pfam" id="PF13349">
    <property type="entry name" value="DUF4097"/>
    <property type="match status" value="1"/>
</dbReference>
<evidence type="ECO:0000259" key="2">
    <source>
        <dbReference type="Pfam" id="PF13349"/>
    </source>
</evidence>
<dbReference type="PANTHER" id="PTHR34094">
    <property type="match status" value="1"/>
</dbReference>
<dbReference type="AlphaFoldDB" id="A0AAI9NYT6"/>
<dbReference type="Proteomes" id="UP000660047">
    <property type="component" value="Unassembled WGS sequence"/>
</dbReference>
<sequence length="314" mass="33064">MSRTKKAVIVASVMIVAGIITVISALAVNGFRWPNVTVNLAHMTSEPVNYVKKTVDIKDKFTAIDVKSASDVDVSVKKASGDTSYVEYYDCENLTHHVDISDGVLRITADDSRNAAFNISIGMYSGAWPSVTVYLAGTEYDDLKIVTSSGDVDMEYYLAIGNIDIEAASGDVIVKGVNADALTVATSSGDIKLDSVSSKDTRISANSGDVSLGDVVMDNIDLKTSSGNITSGSIKAKRINGRASSGDVMIRDCDASEINVVTTSGDVSIGIGSEMKYEYNTKTSSGDVNVPDSVEGADGKCNIETSSGDIDVTQ</sequence>
<keyword evidence="1" id="KW-0472">Membrane</keyword>
<accession>A0AAI9NYT6</accession>
<evidence type="ECO:0000313" key="3">
    <source>
        <dbReference type="EMBL" id="GFO94534.1"/>
    </source>
</evidence>
<feature type="domain" description="DUF4097" evidence="2">
    <location>
        <begin position="62"/>
        <end position="229"/>
    </location>
</feature>
<dbReference type="InterPro" id="IPR025164">
    <property type="entry name" value="Toastrack_DUF4097"/>
</dbReference>
<proteinExistence type="predicted"/>
<name>A0AAI9NYT6_9FIRM</name>
<evidence type="ECO:0000256" key="1">
    <source>
        <dbReference type="SAM" id="Phobius"/>
    </source>
</evidence>
<gene>
    <name evidence="3" type="ORF">COEU31_15800</name>
</gene>
<dbReference type="EMBL" id="BLYL01000008">
    <property type="protein sequence ID" value="GFO94534.1"/>
    <property type="molecule type" value="Genomic_DNA"/>
</dbReference>
<evidence type="ECO:0000313" key="4">
    <source>
        <dbReference type="Proteomes" id="UP000660047"/>
    </source>
</evidence>
<dbReference type="RefSeq" id="WP_015534788.1">
    <property type="nucleotide sequence ID" value="NZ_BLYL01000008.1"/>
</dbReference>
<protein>
    <recommendedName>
        <fullName evidence="2">DUF4097 domain-containing protein</fullName>
    </recommendedName>
</protein>